<dbReference type="AlphaFoldDB" id="A0AAD6SLP2"/>
<evidence type="ECO:0000259" key="2">
    <source>
        <dbReference type="Pfam" id="PF18803"/>
    </source>
</evidence>
<keyword evidence="4" id="KW-1185">Reference proteome</keyword>
<evidence type="ECO:0000313" key="4">
    <source>
        <dbReference type="Proteomes" id="UP001218188"/>
    </source>
</evidence>
<protein>
    <recommendedName>
        <fullName evidence="2">CxC2-like cysteine cluster KDZ transposase-associated domain-containing protein</fullName>
    </recommendedName>
</protein>
<dbReference type="Proteomes" id="UP001218188">
    <property type="component" value="Unassembled WGS sequence"/>
</dbReference>
<sequence length="326" mass="35783">MADSDSTTLRLGDISDDFRLEFTANLRHCVRGSSPALLLRSPKMADVDSTMPPVEDVSDDSDSDGEPDSSSTCAAEEGPSLSKIDGDCDDIQHGDCDDIQHCDMCPKTLGATADAGTRAFRCHSCELSVQCETCCSQAHLMKDTHVIQEWNNISREWGEQVGMPDVMSSLAKNCGSCNTHLAAPNSVLPKKTVLCLDCGPSLLCGLCFQSKHKLRALHRVRIWDQGWRASTLAELGFEYSLGHDGSACLWPLETTWLKVITYGGYHNIRVKYCGCGKFEAGELGRWQQVRAMGFHRAGIISSSVCATFRVLSPEQEKEYDPEPSSY</sequence>
<evidence type="ECO:0000313" key="3">
    <source>
        <dbReference type="EMBL" id="KAJ7029953.1"/>
    </source>
</evidence>
<feature type="compositionally biased region" description="Acidic residues" evidence="1">
    <location>
        <begin position="56"/>
        <end position="67"/>
    </location>
</feature>
<feature type="region of interest" description="Disordered" evidence="1">
    <location>
        <begin position="40"/>
        <end position="81"/>
    </location>
</feature>
<name>A0AAD6SLP2_9AGAR</name>
<accession>A0AAD6SLP2</accession>
<feature type="domain" description="CxC2-like cysteine cluster KDZ transposase-associated" evidence="2">
    <location>
        <begin position="232"/>
        <end position="312"/>
    </location>
</feature>
<dbReference type="Pfam" id="PF18803">
    <property type="entry name" value="CxC2"/>
    <property type="match status" value="1"/>
</dbReference>
<reference evidence="3" key="1">
    <citation type="submission" date="2023-03" db="EMBL/GenBank/DDBJ databases">
        <title>Massive genome expansion in bonnet fungi (Mycena s.s.) driven by repeated elements and novel gene families across ecological guilds.</title>
        <authorList>
            <consortium name="Lawrence Berkeley National Laboratory"/>
            <person name="Harder C.B."/>
            <person name="Miyauchi S."/>
            <person name="Viragh M."/>
            <person name="Kuo A."/>
            <person name="Thoen E."/>
            <person name="Andreopoulos B."/>
            <person name="Lu D."/>
            <person name="Skrede I."/>
            <person name="Drula E."/>
            <person name="Henrissat B."/>
            <person name="Morin E."/>
            <person name="Kohler A."/>
            <person name="Barry K."/>
            <person name="LaButti K."/>
            <person name="Morin E."/>
            <person name="Salamov A."/>
            <person name="Lipzen A."/>
            <person name="Mereny Z."/>
            <person name="Hegedus B."/>
            <person name="Baldrian P."/>
            <person name="Stursova M."/>
            <person name="Weitz H."/>
            <person name="Taylor A."/>
            <person name="Grigoriev I.V."/>
            <person name="Nagy L.G."/>
            <person name="Martin F."/>
            <person name="Kauserud H."/>
        </authorList>
    </citation>
    <scope>NUCLEOTIDE SEQUENCE</scope>
    <source>
        <strain evidence="3">CBHHK200</strain>
    </source>
</reference>
<evidence type="ECO:0000256" key="1">
    <source>
        <dbReference type="SAM" id="MobiDB-lite"/>
    </source>
</evidence>
<dbReference type="EMBL" id="JARJCM010000095">
    <property type="protein sequence ID" value="KAJ7029953.1"/>
    <property type="molecule type" value="Genomic_DNA"/>
</dbReference>
<gene>
    <name evidence="3" type="ORF">C8F04DRAFT_1187128</name>
</gene>
<proteinExistence type="predicted"/>
<organism evidence="3 4">
    <name type="scientific">Mycena alexandri</name>
    <dbReference type="NCBI Taxonomy" id="1745969"/>
    <lineage>
        <taxon>Eukaryota</taxon>
        <taxon>Fungi</taxon>
        <taxon>Dikarya</taxon>
        <taxon>Basidiomycota</taxon>
        <taxon>Agaricomycotina</taxon>
        <taxon>Agaricomycetes</taxon>
        <taxon>Agaricomycetidae</taxon>
        <taxon>Agaricales</taxon>
        <taxon>Marasmiineae</taxon>
        <taxon>Mycenaceae</taxon>
        <taxon>Mycena</taxon>
    </lineage>
</organism>
<comment type="caution">
    <text evidence="3">The sequence shown here is derived from an EMBL/GenBank/DDBJ whole genome shotgun (WGS) entry which is preliminary data.</text>
</comment>
<dbReference type="InterPro" id="IPR041457">
    <property type="entry name" value="CxC2_KDZ-assoc"/>
</dbReference>